<sequence length="164" mass="18189">MNIYLRCMLPLLLLLSASACTTTVPDSAFVSSAEADAFNERKLQALSDESEMANGLVVYFETDSSAIDPRYLSRLAYVANYLVSEPQAEVYIEAHTDAAGSPEQNAILAQTRADMIAYYIVKYGALTDQVNTRAWGEQYPACEGSEENELKYNRRAVVEWISHG</sequence>
<dbReference type="GO" id="GO:0009279">
    <property type="term" value="C:cell outer membrane"/>
    <property type="evidence" value="ECO:0007669"/>
    <property type="project" value="UniProtKB-SubCell"/>
</dbReference>
<dbReference type="OrthoDB" id="9782229at2"/>
<dbReference type="PROSITE" id="PS51257">
    <property type="entry name" value="PROKAR_LIPOPROTEIN"/>
    <property type="match status" value="1"/>
</dbReference>
<dbReference type="PROSITE" id="PS51123">
    <property type="entry name" value="OMPA_2"/>
    <property type="match status" value="1"/>
</dbReference>
<organism evidence="7 8">
    <name type="scientific">Pseudomonas fragi</name>
    <dbReference type="NCBI Taxonomy" id="296"/>
    <lineage>
        <taxon>Bacteria</taxon>
        <taxon>Pseudomonadati</taxon>
        <taxon>Pseudomonadota</taxon>
        <taxon>Gammaproteobacteria</taxon>
        <taxon>Pseudomonadales</taxon>
        <taxon>Pseudomonadaceae</taxon>
        <taxon>Pseudomonas</taxon>
    </lineage>
</organism>
<name>A0A267AHR7_PSEFR</name>
<dbReference type="PANTHER" id="PTHR30329:SF21">
    <property type="entry name" value="LIPOPROTEIN YIAD-RELATED"/>
    <property type="match status" value="1"/>
</dbReference>
<protein>
    <recommendedName>
        <fullName evidence="6">OmpA-like domain-containing protein</fullName>
    </recommendedName>
</protein>
<dbReference type="PANTHER" id="PTHR30329">
    <property type="entry name" value="STATOR ELEMENT OF FLAGELLAR MOTOR COMPLEX"/>
    <property type="match status" value="1"/>
</dbReference>
<gene>
    <name evidence="7" type="ORF">CJU81_13050</name>
</gene>
<dbReference type="EMBL" id="NQKQ01000012">
    <property type="protein sequence ID" value="PAA11327.1"/>
    <property type="molecule type" value="Genomic_DNA"/>
</dbReference>
<evidence type="ECO:0000259" key="6">
    <source>
        <dbReference type="PROSITE" id="PS51123"/>
    </source>
</evidence>
<feature type="chain" id="PRO_5012108237" description="OmpA-like domain-containing protein" evidence="5">
    <location>
        <begin position="20"/>
        <end position="164"/>
    </location>
</feature>
<dbReference type="InterPro" id="IPR006664">
    <property type="entry name" value="OMP_bac"/>
</dbReference>
<evidence type="ECO:0000256" key="2">
    <source>
        <dbReference type="ARBA" id="ARBA00023136"/>
    </source>
</evidence>
<evidence type="ECO:0000313" key="8">
    <source>
        <dbReference type="Proteomes" id="UP000215861"/>
    </source>
</evidence>
<feature type="domain" description="OmpA-like" evidence="6">
    <location>
        <begin position="47"/>
        <end position="164"/>
    </location>
</feature>
<dbReference type="Gene3D" id="3.30.1330.60">
    <property type="entry name" value="OmpA-like domain"/>
    <property type="match status" value="1"/>
</dbReference>
<dbReference type="InterPro" id="IPR006665">
    <property type="entry name" value="OmpA-like"/>
</dbReference>
<reference evidence="7 8" key="1">
    <citation type="submission" date="2017-08" db="EMBL/GenBank/DDBJ databases">
        <title>Genomic and metabolic characterisation of spoilage-associated Pseudomonas species.</title>
        <authorList>
            <person name="Stanborough T."/>
            <person name="Fegan N."/>
            <person name="Powell S.M."/>
            <person name="Singh T."/>
            <person name="Tamplin M.L."/>
            <person name="Chandry P.S."/>
        </authorList>
    </citation>
    <scope>NUCLEOTIDE SEQUENCE [LARGE SCALE GENOMIC DNA]</scope>
    <source>
        <strain evidence="7 8">F1801</strain>
    </source>
</reference>
<dbReference type="InterPro" id="IPR036737">
    <property type="entry name" value="OmpA-like_sf"/>
</dbReference>
<accession>A0A267AHR7</accession>
<evidence type="ECO:0000313" key="7">
    <source>
        <dbReference type="EMBL" id="PAA11327.1"/>
    </source>
</evidence>
<dbReference type="SUPFAM" id="SSF103088">
    <property type="entry name" value="OmpA-like"/>
    <property type="match status" value="1"/>
</dbReference>
<proteinExistence type="predicted"/>
<keyword evidence="2 4" id="KW-0472">Membrane</keyword>
<dbReference type="Pfam" id="PF00691">
    <property type="entry name" value="OmpA"/>
    <property type="match status" value="1"/>
</dbReference>
<keyword evidence="3" id="KW-0998">Cell outer membrane</keyword>
<dbReference type="AlphaFoldDB" id="A0A267AHR7"/>
<keyword evidence="5" id="KW-0732">Signal</keyword>
<comment type="caution">
    <text evidence="7">The sequence shown here is derived from an EMBL/GenBank/DDBJ whole genome shotgun (WGS) entry which is preliminary data.</text>
</comment>
<dbReference type="CDD" id="cd07185">
    <property type="entry name" value="OmpA_C-like"/>
    <property type="match status" value="1"/>
</dbReference>
<dbReference type="PRINTS" id="PR01021">
    <property type="entry name" value="OMPADOMAIN"/>
</dbReference>
<dbReference type="RefSeq" id="WP_095036957.1">
    <property type="nucleotide sequence ID" value="NZ_NQKQ01000012.1"/>
</dbReference>
<evidence type="ECO:0000256" key="3">
    <source>
        <dbReference type="ARBA" id="ARBA00023237"/>
    </source>
</evidence>
<dbReference type="InterPro" id="IPR050330">
    <property type="entry name" value="Bact_OuterMem_StrucFunc"/>
</dbReference>
<comment type="subcellular location">
    <subcellularLocation>
        <location evidence="1">Cell outer membrane</location>
    </subcellularLocation>
</comment>
<feature type="signal peptide" evidence="5">
    <location>
        <begin position="1"/>
        <end position="19"/>
    </location>
</feature>
<evidence type="ECO:0000256" key="1">
    <source>
        <dbReference type="ARBA" id="ARBA00004442"/>
    </source>
</evidence>
<dbReference type="Proteomes" id="UP000215861">
    <property type="component" value="Unassembled WGS sequence"/>
</dbReference>
<evidence type="ECO:0000256" key="5">
    <source>
        <dbReference type="SAM" id="SignalP"/>
    </source>
</evidence>
<evidence type="ECO:0000256" key="4">
    <source>
        <dbReference type="PROSITE-ProRule" id="PRU00473"/>
    </source>
</evidence>